<dbReference type="GO" id="GO:0017148">
    <property type="term" value="P:negative regulation of translation"/>
    <property type="evidence" value="ECO:0007669"/>
    <property type="project" value="TreeGrafter"/>
</dbReference>
<dbReference type="InterPro" id="IPR005755">
    <property type="entry name" value="Ribosomal_uL13_euk/arc"/>
</dbReference>
<accession>A0A7C5QE03</accession>
<name>A0A7C5QE03_CALS0</name>
<dbReference type="PIRSF" id="PIRSF002181">
    <property type="entry name" value="Ribosomal_L13"/>
    <property type="match status" value="1"/>
</dbReference>
<comment type="subunit">
    <text evidence="4">Part of the 50S ribosomal subunit.</text>
</comment>
<dbReference type="InterPro" id="IPR005823">
    <property type="entry name" value="Ribosomal_uL13_bac-type"/>
</dbReference>
<dbReference type="InterPro" id="IPR005822">
    <property type="entry name" value="Ribosomal_uL13"/>
</dbReference>
<comment type="caution">
    <text evidence="6">The sequence shown here is derived from an EMBL/GenBank/DDBJ whole genome shotgun (WGS) entry which is preliminary data.</text>
</comment>
<reference evidence="6" key="1">
    <citation type="journal article" date="2020" name="mSystems">
        <title>Genome- and Community-Level Interaction Insights into Carbon Utilization and Element Cycling Functions of Hydrothermarchaeota in Hydrothermal Sediment.</title>
        <authorList>
            <person name="Zhou Z."/>
            <person name="Liu Y."/>
            <person name="Xu W."/>
            <person name="Pan J."/>
            <person name="Luo Z.H."/>
            <person name="Li M."/>
        </authorList>
    </citation>
    <scope>NUCLEOTIDE SEQUENCE [LARGE SCALE GENOMIC DNA]</scope>
    <source>
        <strain evidence="6">SpSt-1056</strain>
    </source>
</reference>
<gene>
    <name evidence="6" type="primary">rplM</name>
    <name evidence="4" type="synonym">rpl13</name>
    <name evidence="6" type="ORF">ENM11_07580</name>
</gene>
<sequence>MDEKTYVINAEGYKLGRLASHVAKILLKGHKVKIYNAEKAVITGSRSSILERYLMLRGRRQLSSHKKITVWYPTRAEAIMRSAVVRMLPRRKPKGREAAKRLEVFEGGAQPTGEVIEFQDAKLGKPVSRSGKFIRYITLEELSRLMRGGRQ</sequence>
<evidence type="ECO:0000256" key="1">
    <source>
        <dbReference type="ARBA" id="ARBA00006227"/>
    </source>
</evidence>
<dbReference type="PANTHER" id="PTHR11545:SF3">
    <property type="entry name" value="LARGE RIBOSOMAL SUBUNIT PROTEIN UL13"/>
    <property type="match status" value="1"/>
</dbReference>
<dbReference type="Gene3D" id="3.90.1180.10">
    <property type="entry name" value="Ribosomal protein L13"/>
    <property type="match status" value="1"/>
</dbReference>
<evidence type="ECO:0000256" key="4">
    <source>
        <dbReference type="HAMAP-Rule" id="MF_01366"/>
    </source>
</evidence>
<dbReference type="HAMAP" id="MF_01366">
    <property type="entry name" value="Ribosomal_uL13"/>
    <property type="match status" value="1"/>
</dbReference>
<evidence type="ECO:0000256" key="2">
    <source>
        <dbReference type="ARBA" id="ARBA00022980"/>
    </source>
</evidence>
<dbReference type="Pfam" id="PF00572">
    <property type="entry name" value="Ribosomal_L13"/>
    <property type="match status" value="1"/>
</dbReference>
<dbReference type="InterPro" id="IPR036899">
    <property type="entry name" value="Ribosomal_uL13_sf"/>
</dbReference>
<comment type="similarity">
    <text evidence="1 4 5">Belongs to the universal ribosomal protein uL13 family.</text>
</comment>
<dbReference type="GO" id="GO:0003729">
    <property type="term" value="F:mRNA binding"/>
    <property type="evidence" value="ECO:0007669"/>
    <property type="project" value="TreeGrafter"/>
</dbReference>
<dbReference type="SUPFAM" id="SSF52161">
    <property type="entry name" value="Ribosomal protein L13"/>
    <property type="match status" value="1"/>
</dbReference>
<keyword evidence="3 4" id="KW-0687">Ribonucleoprotein</keyword>
<protein>
    <recommendedName>
        <fullName evidence="4">Large ribosomal subunit protein uL13</fullName>
    </recommendedName>
</protein>
<evidence type="ECO:0000313" key="6">
    <source>
        <dbReference type="EMBL" id="HHK68988.1"/>
    </source>
</evidence>
<evidence type="ECO:0000256" key="5">
    <source>
        <dbReference type="RuleBase" id="RU003877"/>
    </source>
</evidence>
<dbReference type="AlphaFoldDB" id="A0A7C5QE03"/>
<dbReference type="EMBL" id="DRWN01000064">
    <property type="protein sequence ID" value="HHK68988.1"/>
    <property type="molecule type" value="Genomic_DNA"/>
</dbReference>
<keyword evidence="2 4" id="KW-0689">Ribosomal protein</keyword>
<dbReference type="InterPro" id="IPR023563">
    <property type="entry name" value="Ribosomal_uL13_CS"/>
</dbReference>
<dbReference type="GO" id="GO:0003735">
    <property type="term" value="F:structural constituent of ribosome"/>
    <property type="evidence" value="ECO:0007669"/>
    <property type="project" value="UniProtKB-UniRule"/>
</dbReference>
<dbReference type="GO" id="GO:0022625">
    <property type="term" value="C:cytosolic large ribosomal subunit"/>
    <property type="evidence" value="ECO:0007669"/>
    <property type="project" value="UniProtKB-UniRule"/>
</dbReference>
<evidence type="ECO:0000256" key="3">
    <source>
        <dbReference type="ARBA" id="ARBA00023274"/>
    </source>
</evidence>
<proteinExistence type="inferred from homology"/>
<dbReference type="NCBIfam" id="TIGR01077">
    <property type="entry name" value="L13_A_E"/>
    <property type="match status" value="1"/>
</dbReference>
<organism evidence="6">
    <name type="scientific">Caldiarchaeum subterraneum</name>
    <dbReference type="NCBI Taxonomy" id="311458"/>
    <lineage>
        <taxon>Archaea</taxon>
        <taxon>Nitrososphaerota</taxon>
        <taxon>Candidatus Caldarchaeales</taxon>
        <taxon>Candidatus Caldarchaeaceae</taxon>
        <taxon>Candidatus Caldarchaeum</taxon>
    </lineage>
</organism>
<dbReference type="GO" id="GO:0006412">
    <property type="term" value="P:translation"/>
    <property type="evidence" value="ECO:0007669"/>
    <property type="project" value="UniProtKB-UniRule"/>
</dbReference>
<dbReference type="PANTHER" id="PTHR11545">
    <property type="entry name" value="RIBOSOMAL PROTEIN L13"/>
    <property type="match status" value="1"/>
</dbReference>
<comment type="function">
    <text evidence="4">This protein is one of the early assembly proteins of the 50S ribosomal subunit, although it is not seen to bind rRNA by itself. It is important during the early stages of 50S assembly.</text>
</comment>
<dbReference type="PROSITE" id="PS00783">
    <property type="entry name" value="RIBOSOMAL_L13"/>
    <property type="match status" value="1"/>
</dbReference>